<dbReference type="InterPro" id="IPR050864">
    <property type="entry name" value="Bacterial_PTS_Sugar_Transport"/>
</dbReference>
<feature type="domain" description="PTS EIIB type-2" evidence="15">
    <location>
        <begin position="1"/>
        <end position="98"/>
    </location>
</feature>
<evidence type="ECO:0000256" key="9">
    <source>
        <dbReference type="ARBA" id="ARBA00022683"/>
    </source>
</evidence>
<evidence type="ECO:0000313" key="17">
    <source>
        <dbReference type="EMBL" id="GHB19472.1"/>
    </source>
</evidence>
<feature type="transmembrane region" description="Helical" evidence="14">
    <location>
        <begin position="256"/>
        <end position="282"/>
    </location>
</feature>
<dbReference type="InterPro" id="IPR006327">
    <property type="entry name" value="PTS_IIC_fruc"/>
</dbReference>
<comment type="subcellular location">
    <subcellularLocation>
        <location evidence="2">Cell inner membrane</location>
        <topology evidence="2">Multi-pass membrane protein</topology>
    </subcellularLocation>
</comment>
<keyword evidence="8" id="KW-0808">Transferase</keyword>
<feature type="transmembrane region" description="Helical" evidence="14">
    <location>
        <begin position="556"/>
        <end position="577"/>
    </location>
</feature>
<keyword evidence="12 14" id="KW-1133">Transmembrane helix</keyword>
<name>A0ABQ3DXE0_9GAMM</name>
<feature type="transmembrane region" description="Helical" evidence="14">
    <location>
        <begin position="376"/>
        <end position="405"/>
    </location>
</feature>
<sequence>MNVIFITACPSGMATTFLAARRLEQAAARLGWQYHTEMHGELEPITPVTAEAIAATDLIVVAAERLPDAGRFAGKRLFHAPVHQALPDPDGFLARAEREATPFEGETESTVTAPSEAALPSKSAGAKRIVAVTACPTGVAHTFMAAEALTQAGKAMGHTIHVETQGSVGAQNPISDADIASADVVVLACDIEVDDTRFAGKPIYRTGTGTALKQPQKTLERALAEAQVESSASSQAPSQRAAGGKSLKERGLYKHLLTGVSFMLPMVVAGGLCIALSFVFGIKAYEDEGTLAAALMQIGGGTAFALMVPVLAGYIAYSIADRPGIAPGMIGGMLASTLGAGFIGGILAGFLAGYSARAVTRYVKLPASVESLKPILIIPLLASLFTGLVMIYVVGTPVAAILSGLTGFLNSMGSTNAVLLGVLLGAMMCFDMGGPVNKAAYTFGVGLLSTETYMPMAAIMAAGMVPAIGMGLATFLGRGKFSQPEREAGKASFVLGLCFISEGAIPFAAKDPLRVIPLSMIGGAVTGALSMWFGIKLMAPHGGLFVLLIPNAVNLALLYLVAIAAGSIITGLGYALIKRGESSMTTTAISAEAERAS</sequence>
<dbReference type="NCBIfam" id="NF007783">
    <property type="entry name" value="PRK10474.1"/>
    <property type="match status" value="2"/>
</dbReference>
<evidence type="ECO:0000256" key="14">
    <source>
        <dbReference type="SAM" id="Phobius"/>
    </source>
</evidence>
<dbReference type="NCBIfam" id="TIGR00829">
    <property type="entry name" value="FRU"/>
    <property type="match status" value="1"/>
</dbReference>
<evidence type="ECO:0000259" key="15">
    <source>
        <dbReference type="PROSITE" id="PS51099"/>
    </source>
</evidence>
<feature type="domain" description="PTS EIIC type-2" evidence="16">
    <location>
        <begin position="252"/>
        <end position="587"/>
    </location>
</feature>
<feature type="transmembrane region" description="Helical" evidence="14">
    <location>
        <begin position="417"/>
        <end position="436"/>
    </location>
</feature>
<dbReference type="EC" id="2.7.1.202" evidence="3"/>
<dbReference type="InterPro" id="IPR013011">
    <property type="entry name" value="PTS_EIIB_2"/>
</dbReference>
<dbReference type="Pfam" id="PF02378">
    <property type="entry name" value="PTS_EIIC"/>
    <property type="match status" value="1"/>
</dbReference>
<keyword evidence="9" id="KW-0598">Phosphotransferase system</keyword>
<evidence type="ECO:0000256" key="4">
    <source>
        <dbReference type="ARBA" id="ARBA00022448"/>
    </source>
</evidence>
<dbReference type="RefSeq" id="WP_189444330.1">
    <property type="nucleotide sequence ID" value="NZ_BMZI01000004.1"/>
</dbReference>
<keyword evidence="6" id="KW-0597">Phosphoprotein</keyword>
<protein>
    <recommendedName>
        <fullName evidence="3">protein-N(pi)-phosphohistidine--D-fructose phosphotransferase</fullName>
        <ecNumber evidence="3">2.7.1.202</ecNumber>
    </recommendedName>
</protein>
<evidence type="ECO:0000256" key="1">
    <source>
        <dbReference type="ARBA" id="ARBA00001401"/>
    </source>
</evidence>
<dbReference type="Proteomes" id="UP000646745">
    <property type="component" value="Unassembled WGS sequence"/>
</dbReference>
<dbReference type="InterPro" id="IPR003353">
    <property type="entry name" value="PTS_IIB_fruc"/>
</dbReference>
<gene>
    <name evidence="17" type="ORF">GCM10009038_17680</name>
</gene>
<keyword evidence="7" id="KW-0762">Sugar transport</keyword>
<feature type="transmembrane region" description="Helical" evidence="14">
    <location>
        <begin position="294"/>
        <end position="317"/>
    </location>
</feature>
<reference evidence="18" key="1">
    <citation type="journal article" date="2019" name="Int. J. Syst. Evol. Microbiol.">
        <title>The Global Catalogue of Microorganisms (GCM) 10K type strain sequencing project: providing services to taxonomists for standard genome sequencing and annotation.</title>
        <authorList>
            <consortium name="The Broad Institute Genomics Platform"/>
            <consortium name="The Broad Institute Genome Sequencing Center for Infectious Disease"/>
            <person name="Wu L."/>
            <person name="Ma J."/>
        </authorList>
    </citation>
    <scope>NUCLEOTIDE SEQUENCE [LARGE SCALE GENOMIC DNA]</scope>
    <source>
        <strain evidence="18">KCTC 32998</strain>
    </source>
</reference>
<dbReference type="EMBL" id="BMZI01000004">
    <property type="protein sequence ID" value="GHB19472.1"/>
    <property type="molecule type" value="Genomic_DNA"/>
</dbReference>
<comment type="caution">
    <text evidence="17">The sequence shown here is derived from an EMBL/GenBank/DDBJ whole genome shotgun (WGS) entry which is preliminary data.</text>
</comment>
<keyword evidence="5" id="KW-1003">Cell membrane</keyword>
<proteinExistence type="predicted"/>
<evidence type="ECO:0000256" key="5">
    <source>
        <dbReference type="ARBA" id="ARBA00022475"/>
    </source>
</evidence>
<evidence type="ECO:0000256" key="8">
    <source>
        <dbReference type="ARBA" id="ARBA00022679"/>
    </source>
</evidence>
<feature type="domain" description="PTS EIIB type-2" evidence="15">
    <location>
        <begin position="129"/>
        <end position="224"/>
    </location>
</feature>
<keyword evidence="18" id="KW-1185">Reference proteome</keyword>
<dbReference type="CDD" id="cd05569">
    <property type="entry name" value="PTS_IIB_fructose"/>
    <property type="match status" value="2"/>
</dbReference>
<dbReference type="InterPro" id="IPR003501">
    <property type="entry name" value="PTS_EIIB_2/3"/>
</dbReference>
<dbReference type="PANTHER" id="PTHR30505">
    <property type="entry name" value="FRUCTOSE-LIKE PERMEASE"/>
    <property type="match status" value="1"/>
</dbReference>
<keyword evidence="13 14" id="KW-0472">Membrane</keyword>
<dbReference type="PANTHER" id="PTHR30505:SF0">
    <property type="entry name" value="FRUCTOSE-LIKE PTS SYSTEM EIIBC COMPONENT-RELATED"/>
    <property type="match status" value="1"/>
</dbReference>
<dbReference type="InterPro" id="IPR003352">
    <property type="entry name" value="PTS_EIIC"/>
</dbReference>
<dbReference type="InterPro" id="IPR036095">
    <property type="entry name" value="PTS_EIIB-like_sf"/>
</dbReference>
<accession>A0ABQ3DXE0</accession>
<dbReference type="Pfam" id="PF25554">
    <property type="entry name" value="PTS_EIIB_BC_N"/>
    <property type="match status" value="1"/>
</dbReference>
<feature type="transmembrane region" description="Helical" evidence="14">
    <location>
        <begin position="488"/>
        <end position="509"/>
    </location>
</feature>
<evidence type="ECO:0000256" key="2">
    <source>
        <dbReference type="ARBA" id="ARBA00004429"/>
    </source>
</evidence>
<evidence type="ECO:0000256" key="12">
    <source>
        <dbReference type="ARBA" id="ARBA00022989"/>
    </source>
</evidence>
<evidence type="ECO:0000256" key="10">
    <source>
        <dbReference type="ARBA" id="ARBA00022692"/>
    </source>
</evidence>
<evidence type="ECO:0000256" key="6">
    <source>
        <dbReference type="ARBA" id="ARBA00022553"/>
    </source>
</evidence>
<keyword evidence="10 14" id="KW-0812">Transmembrane</keyword>
<feature type="transmembrane region" description="Helical" evidence="14">
    <location>
        <begin position="329"/>
        <end position="356"/>
    </location>
</feature>
<dbReference type="InterPro" id="IPR013014">
    <property type="entry name" value="PTS_EIIC_2"/>
</dbReference>
<dbReference type="PROSITE" id="PS51099">
    <property type="entry name" value="PTS_EIIB_TYPE_2"/>
    <property type="match status" value="2"/>
</dbReference>
<dbReference type="Gene3D" id="3.40.50.2300">
    <property type="match status" value="2"/>
</dbReference>
<comment type="catalytic activity">
    <reaction evidence="1">
        <text>D-fructose(out) + N(pros)-phospho-L-histidyl-[protein] = D-fructose 1-phosphate(in) + L-histidyl-[protein]</text>
        <dbReference type="Rhea" id="RHEA:49252"/>
        <dbReference type="Rhea" id="RHEA-COMP:9745"/>
        <dbReference type="Rhea" id="RHEA-COMP:9746"/>
        <dbReference type="ChEBI" id="CHEBI:29979"/>
        <dbReference type="ChEBI" id="CHEBI:37721"/>
        <dbReference type="ChEBI" id="CHEBI:58674"/>
        <dbReference type="ChEBI" id="CHEBI:64837"/>
        <dbReference type="EC" id="2.7.1.202"/>
    </reaction>
</comment>
<evidence type="ECO:0000256" key="13">
    <source>
        <dbReference type="ARBA" id="ARBA00023136"/>
    </source>
</evidence>
<feature type="transmembrane region" description="Helical" evidence="14">
    <location>
        <begin position="456"/>
        <end position="476"/>
    </location>
</feature>
<organism evidence="17 18">
    <name type="scientific">Salinicola rhizosphaerae</name>
    <dbReference type="NCBI Taxonomy" id="1443141"/>
    <lineage>
        <taxon>Bacteria</taxon>
        <taxon>Pseudomonadati</taxon>
        <taxon>Pseudomonadota</taxon>
        <taxon>Gammaproteobacteria</taxon>
        <taxon>Oceanospirillales</taxon>
        <taxon>Halomonadaceae</taxon>
        <taxon>Salinicola</taxon>
    </lineage>
</organism>
<dbReference type="NCBIfam" id="TIGR01427">
    <property type="entry name" value="PTS_IIC_fructo"/>
    <property type="match status" value="1"/>
</dbReference>
<evidence type="ECO:0000256" key="7">
    <source>
        <dbReference type="ARBA" id="ARBA00022597"/>
    </source>
</evidence>
<keyword evidence="11" id="KW-0418">Kinase</keyword>
<dbReference type="PROSITE" id="PS51104">
    <property type="entry name" value="PTS_EIIC_TYPE_2"/>
    <property type="match status" value="1"/>
</dbReference>
<dbReference type="SUPFAM" id="SSF52794">
    <property type="entry name" value="PTS system IIB component-like"/>
    <property type="match status" value="2"/>
</dbReference>
<feature type="transmembrane region" description="Helical" evidence="14">
    <location>
        <begin position="515"/>
        <end position="535"/>
    </location>
</feature>
<evidence type="ECO:0000256" key="3">
    <source>
        <dbReference type="ARBA" id="ARBA00012799"/>
    </source>
</evidence>
<evidence type="ECO:0000313" key="18">
    <source>
        <dbReference type="Proteomes" id="UP000646745"/>
    </source>
</evidence>
<evidence type="ECO:0000256" key="11">
    <source>
        <dbReference type="ARBA" id="ARBA00022777"/>
    </source>
</evidence>
<keyword evidence="4" id="KW-0813">Transport</keyword>
<evidence type="ECO:0000259" key="16">
    <source>
        <dbReference type="PROSITE" id="PS51104"/>
    </source>
</evidence>
<dbReference type="Pfam" id="PF02302">
    <property type="entry name" value="PTS_IIB"/>
    <property type="match status" value="1"/>
</dbReference>